<feature type="transmembrane region" description="Helical" evidence="6">
    <location>
        <begin position="6"/>
        <end position="24"/>
    </location>
</feature>
<feature type="transmembrane region" description="Helical" evidence="6">
    <location>
        <begin position="142"/>
        <end position="161"/>
    </location>
</feature>
<dbReference type="PANTHER" id="PTHR42718:SF9">
    <property type="entry name" value="MAJOR FACILITATOR SUPERFAMILY MULTIDRUG TRANSPORTER MFSC"/>
    <property type="match status" value="1"/>
</dbReference>
<comment type="caution">
    <text evidence="7">The sequence shown here is derived from an EMBL/GenBank/DDBJ whole genome shotgun (WGS) entry which is preliminary data.</text>
</comment>
<dbReference type="GO" id="GO:0022857">
    <property type="term" value="F:transmembrane transporter activity"/>
    <property type="evidence" value="ECO:0007669"/>
    <property type="project" value="InterPro"/>
</dbReference>
<evidence type="ECO:0000256" key="1">
    <source>
        <dbReference type="ARBA" id="ARBA00004141"/>
    </source>
</evidence>
<keyword evidence="4 6" id="KW-1133">Transmembrane helix</keyword>
<evidence type="ECO:0000313" key="7">
    <source>
        <dbReference type="EMBL" id="KKL76701.1"/>
    </source>
</evidence>
<dbReference type="AlphaFoldDB" id="A0A0F9FE29"/>
<feature type="non-terminal residue" evidence="7">
    <location>
        <position position="1"/>
    </location>
</feature>
<feature type="transmembrane region" description="Helical" evidence="6">
    <location>
        <begin position="182"/>
        <end position="200"/>
    </location>
</feature>
<keyword evidence="2" id="KW-0813">Transport</keyword>
<dbReference type="SUPFAM" id="SSF103473">
    <property type="entry name" value="MFS general substrate transporter"/>
    <property type="match status" value="1"/>
</dbReference>
<feature type="transmembrane region" description="Helical" evidence="6">
    <location>
        <begin position="255"/>
        <end position="275"/>
    </location>
</feature>
<dbReference type="InterPro" id="IPR011701">
    <property type="entry name" value="MFS"/>
</dbReference>
<evidence type="ECO:0000256" key="2">
    <source>
        <dbReference type="ARBA" id="ARBA00022448"/>
    </source>
</evidence>
<evidence type="ECO:0000256" key="6">
    <source>
        <dbReference type="SAM" id="Phobius"/>
    </source>
</evidence>
<organism evidence="7">
    <name type="scientific">marine sediment metagenome</name>
    <dbReference type="NCBI Taxonomy" id="412755"/>
    <lineage>
        <taxon>unclassified sequences</taxon>
        <taxon>metagenomes</taxon>
        <taxon>ecological metagenomes</taxon>
    </lineage>
</organism>
<dbReference type="GO" id="GO:0016020">
    <property type="term" value="C:membrane"/>
    <property type="evidence" value="ECO:0007669"/>
    <property type="project" value="UniProtKB-SubCell"/>
</dbReference>
<feature type="transmembrane region" description="Helical" evidence="6">
    <location>
        <begin position="112"/>
        <end position="136"/>
    </location>
</feature>
<keyword evidence="5 6" id="KW-0472">Membrane</keyword>
<gene>
    <name evidence="7" type="ORF">LCGC14_2042220</name>
</gene>
<evidence type="ECO:0000256" key="3">
    <source>
        <dbReference type="ARBA" id="ARBA00022692"/>
    </source>
</evidence>
<evidence type="ECO:0008006" key="8">
    <source>
        <dbReference type="Google" id="ProtNLM"/>
    </source>
</evidence>
<comment type="subcellular location">
    <subcellularLocation>
        <location evidence="1">Membrane</location>
        <topology evidence="1">Multi-pass membrane protein</topology>
    </subcellularLocation>
</comment>
<dbReference type="InterPro" id="IPR036259">
    <property type="entry name" value="MFS_trans_sf"/>
</dbReference>
<dbReference type="Pfam" id="PF07690">
    <property type="entry name" value="MFS_1"/>
    <property type="match status" value="1"/>
</dbReference>
<evidence type="ECO:0000256" key="4">
    <source>
        <dbReference type="ARBA" id="ARBA00022989"/>
    </source>
</evidence>
<sequence length="288" mass="31850">GFLSPAIILLFIFAIVFFLFFIVVTKKAKHPFLDFSLFKNKLFSVVSLIIFLELFATGAIIFWAIYFQYLLNFSPSKAGFAMLISSIPIIFMAPVGGMLMDKYTVKVPTITGLFLTLFSFIWFIVFFQKGSILWLLPSLLTLGWGLTFSLTSAYAAGITTVPNKMRGMATGIFGTLRNAGRSIGFAVVGAIILNVEHIFFSKDLEKSKITSSLDPTTFDGLLAKAPKAVDAFNKLSTSAQAIVKQAYFNATEKSFLIANIFAACLVVISIIWVLIRCKKKKIKCKSKS</sequence>
<evidence type="ECO:0000256" key="5">
    <source>
        <dbReference type="ARBA" id="ARBA00023136"/>
    </source>
</evidence>
<feature type="transmembrane region" description="Helical" evidence="6">
    <location>
        <begin position="45"/>
        <end position="66"/>
    </location>
</feature>
<feature type="transmembrane region" description="Helical" evidence="6">
    <location>
        <begin position="78"/>
        <end position="100"/>
    </location>
</feature>
<dbReference type="Gene3D" id="1.20.1250.20">
    <property type="entry name" value="MFS general substrate transporter like domains"/>
    <property type="match status" value="1"/>
</dbReference>
<protein>
    <recommendedName>
        <fullName evidence="8">Major facilitator superfamily (MFS) profile domain-containing protein</fullName>
    </recommendedName>
</protein>
<keyword evidence="3 6" id="KW-0812">Transmembrane</keyword>
<accession>A0A0F9FE29</accession>
<dbReference type="EMBL" id="LAZR01023964">
    <property type="protein sequence ID" value="KKL76701.1"/>
    <property type="molecule type" value="Genomic_DNA"/>
</dbReference>
<name>A0A0F9FE29_9ZZZZ</name>
<dbReference type="PANTHER" id="PTHR42718">
    <property type="entry name" value="MAJOR FACILITATOR SUPERFAMILY MULTIDRUG TRANSPORTER MFSC"/>
    <property type="match status" value="1"/>
</dbReference>
<reference evidence="7" key="1">
    <citation type="journal article" date="2015" name="Nature">
        <title>Complex archaea that bridge the gap between prokaryotes and eukaryotes.</title>
        <authorList>
            <person name="Spang A."/>
            <person name="Saw J.H."/>
            <person name="Jorgensen S.L."/>
            <person name="Zaremba-Niedzwiedzka K."/>
            <person name="Martijn J."/>
            <person name="Lind A.E."/>
            <person name="van Eijk R."/>
            <person name="Schleper C."/>
            <person name="Guy L."/>
            <person name="Ettema T.J."/>
        </authorList>
    </citation>
    <scope>NUCLEOTIDE SEQUENCE</scope>
</reference>
<proteinExistence type="predicted"/>